<dbReference type="SUPFAM" id="SSF52009">
    <property type="entry name" value="Phosphohistidine domain"/>
    <property type="match status" value="1"/>
</dbReference>
<keyword evidence="6" id="KW-0813">Transport</keyword>
<sequence>MRDTLAGPRQLIKQLHAVMAAPMDAQDRLDRIVRIIADNMVAEVSSLYVLRADGVLELYATHGLNASAVHRAGLRVGEGLVGRVAKTAQPLNITNPRAHPSFAYLPEIGEDDFNTFLGVPVLRAGRMIGVLTVQNRAPKRYDNEEVEALQTTAMVIAEIAGTGDLEKIPQPTAALDIKRQLHVSGVALCEGVGLGRAVLHEPRVIVTRLLTDDVDFELSRLETALDKIRGNLVAHLSRDEVQAESAPRDVLEAFLMIAEDRGWARKMADVVRSGLTAEAAVERVQSDNRARLMRSTDRLVRERLHDLDDIANRLLRELMGRSSTSLAQVTGDAIIVARTMGAAELLDYDRARIRGLIMEEGSPASHVTLIARALGIPTIGQASGVTSMVESGEAIIVDADGGDVHIRPSADVENVFAEKVRFRARRQAQYRRLRNLPAVTRDGVEVTLSMNAGMLADMPHLRESGAAGVGLFRTEVLFMLSPTLPRPREQEQLYRKIYEEAEGRPVSFRSLDVGGDKVLPYLRTMEEENPAMGWRAIRLGLDRPGLLRSQIRALLKASAGRELKLMFPMVTTVDEFNASRALVDRERRFLHQHGYQLPDTLKLGVMLETPSLLFELEELLAVVDFVSVGTNDLYQFAMAADRSNVRVAGRFDTLSQSFVRILKRIADACREANVPVTVCGDLASRPLEALCLMGIGYTELSMPPAAIGPVKTAIRATDLGRLRARLWPRLEPGRGSDDIRHLLSRFADAHDIPV</sequence>
<dbReference type="Gene3D" id="3.50.30.10">
    <property type="entry name" value="Phosphohistidine domain"/>
    <property type="match status" value="1"/>
</dbReference>
<keyword evidence="9 15" id="KW-0808">Transferase</keyword>
<dbReference type="GO" id="GO:0005737">
    <property type="term" value="C:cytoplasm"/>
    <property type="evidence" value="ECO:0007669"/>
    <property type="project" value="UniProtKB-SubCell"/>
</dbReference>
<dbReference type="RefSeq" id="WP_111343157.1">
    <property type="nucleotide sequence ID" value="NZ_JAIWKD010000001.1"/>
</dbReference>
<dbReference type="GO" id="GO:0009401">
    <property type="term" value="P:phosphoenolpyruvate-dependent sugar phosphotransferase system"/>
    <property type="evidence" value="ECO:0007669"/>
    <property type="project" value="UniProtKB-KW"/>
</dbReference>
<dbReference type="SMART" id="SM00065">
    <property type="entry name" value="GAF"/>
    <property type="match status" value="1"/>
</dbReference>
<accession>A0A8B2NV14</accession>
<dbReference type="InterPro" id="IPR050499">
    <property type="entry name" value="PEP-utilizing_PTS_enzyme"/>
</dbReference>
<dbReference type="GO" id="GO:0008965">
    <property type="term" value="F:phosphoenolpyruvate-protein phosphotransferase activity"/>
    <property type="evidence" value="ECO:0007669"/>
    <property type="project" value="UniProtKB-EC"/>
</dbReference>
<dbReference type="PROSITE" id="PS00742">
    <property type="entry name" value="PEP_ENZYMES_2"/>
    <property type="match status" value="1"/>
</dbReference>
<comment type="catalytic activity">
    <reaction evidence="1">
        <text>L-histidyl-[protein] + phosphoenolpyruvate = N(pros)-phospho-L-histidyl-[protein] + pyruvate</text>
        <dbReference type="Rhea" id="RHEA:23880"/>
        <dbReference type="Rhea" id="RHEA-COMP:9745"/>
        <dbReference type="Rhea" id="RHEA-COMP:9746"/>
        <dbReference type="ChEBI" id="CHEBI:15361"/>
        <dbReference type="ChEBI" id="CHEBI:29979"/>
        <dbReference type="ChEBI" id="CHEBI:58702"/>
        <dbReference type="ChEBI" id="CHEBI:64837"/>
        <dbReference type="EC" id="2.7.3.9"/>
    </reaction>
</comment>
<evidence type="ECO:0000259" key="14">
    <source>
        <dbReference type="SMART" id="SM00065"/>
    </source>
</evidence>
<evidence type="ECO:0000256" key="13">
    <source>
        <dbReference type="ARBA" id="ARBA00022842"/>
    </source>
</evidence>
<evidence type="ECO:0000256" key="9">
    <source>
        <dbReference type="ARBA" id="ARBA00022679"/>
    </source>
</evidence>
<dbReference type="InterPro" id="IPR036637">
    <property type="entry name" value="Phosphohistidine_dom_sf"/>
</dbReference>
<comment type="similarity">
    <text evidence="4">Belongs to the PEP-utilizing enzyme family.</text>
</comment>
<dbReference type="GO" id="GO:0046872">
    <property type="term" value="F:metal ion binding"/>
    <property type="evidence" value="ECO:0007669"/>
    <property type="project" value="UniProtKB-KW"/>
</dbReference>
<dbReference type="PANTHER" id="PTHR46244">
    <property type="entry name" value="PHOSPHOENOLPYRUVATE-PROTEIN PHOSPHOTRANSFERASE"/>
    <property type="match status" value="1"/>
</dbReference>
<evidence type="ECO:0000256" key="10">
    <source>
        <dbReference type="ARBA" id="ARBA00022683"/>
    </source>
</evidence>
<dbReference type="SUPFAM" id="SSF47831">
    <property type="entry name" value="Enzyme I of the PEP:sugar phosphotransferase system HPr-binding (sub)domain"/>
    <property type="match status" value="1"/>
</dbReference>
<evidence type="ECO:0000256" key="8">
    <source>
        <dbReference type="ARBA" id="ARBA00022597"/>
    </source>
</evidence>
<evidence type="ECO:0000256" key="3">
    <source>
        <dbReference type="ARBA" id="ARBA00004496"/>
    </source>
</evidence>
<dbReference type="AlphaFoldDB" id="A0A8B2NV14"/>
<dbReference type="SUPFAM" id="SSF51621">
    <property type="entry name" value="Phosphoenolpyruvate/pyruvate domain"/>
    <property type="match status" value="1"/>
</dbReference>
<dbReference type="InterPro" id="IPR023151">
    <property type="entry name" value="PEP_util_CS"/>
</dbReference>
<keyword evidence="8" id="KW-0762">Sugar transport</keyword>
<evidence type="ECO:0000313" key="15">
    <source>
        <dbReference type="EMBL" id="RAI04018.1"/>
    </source>
</evidence>
<keyword evidence="12" id="KW-0418">Kinase</keyword>
<gene>
    <name evidence="15" type="primary">ptsP</name>
    <name evidence="15" type="ORF">DLJ53_06025</name>
</gene>
<organism evidence="15 16">
    <name type="scientific">Acuticoccus sediminis</name>
    <dbReference type="NCBI Taxonomy" id="2184697"/>
    <lineage>
        <taxon>Bacteria</taxon>
        <taxon>Pseudomonadati</taxon>
        <taxon>Pseudomonadota</taxon>
        <taxon>Alphaproteobacteria</taxon>
        <taxon>Hyphomicrobiales</taxon>
        <taxon>Amorphaceae</taxon>
        <taxon>Acuticoccus</taxon>
    </lineage>
</organism>
<dbReference type="Pfam" id="PF01590">
    <property type="entry name" value="GAF"/>
    <property type="match status" value="1"/>
</dbReference>
<dbReference type="InterPro" id="IPR000121">
    <property type="entry name" value="PEP_util_C"/>
</dbReference>
<dbReference type="PRINTS" id="PR01736">
    <property type="entry name" value="PHPHTRNFRASE"/>
</dbReference>
<evidence type="ECO:0000256" key="1">
    <source>
        <dbReference type="ARBA" id="ARBA00000683"/>
    </source>
</evidence>
<keyword evidence="10" id="KW-0598">Phosphotransferase system</keyword>
<feature type="domain" description="GAF" evidence="14">
    <location>
        <begin position="24"/>
        <end position="170"/>
    </location>
</feature>
<evidence type="ECO:0000256" key="5">
    <source>
        <dbReference type="ARBA" id="ARBA00012232"/>
    </source>
</evidence>
<dbReference type="InterPro" id="IPR003018">
    <property type="entry name" value="GAF"/>
</dbReference>
<comment type="caution">
    <text evidence="15">The sequence shown here is derived from an EMBL/GenBank/DDBJ whole genome shotgun (WGS) entry which is preliminary data.</text>
</comment>
<dbReference type="PANTHER" id="PTHR46244:SF6">
    <property type="entry name" value="PHOSPHOENOLPYRUVATE-PROTEIN PHOSPHOTRANSFERASE"/>
    <property type="match status" value="1"/>
</dbReference>
<dbReference type="GO" id="GO:0016301">
    <property type="term" value="F:kinase activity"/>
    <property type="evidence" value="ECO:0007669"/>
    <property type="project" value="UniProtKB-KW"/>
</dbReference>
<evidence type="ECO:0000256" key="6">
    <source>
        <dbReference type="ARBA" id="ARBA00022448"/>
    </source>
</evidence>
<dbReference type="InterPro" id="IPR006318">
    <property type="entry name" value="PTS_EI-like"/>
</dbReference>
<keyword evidence="15" id="KW-0670">Pyruvate</keyword>
<dbReference type="Pfam" id="PF00391">
    <property type="entry name" value="PEP-utilizers"/>
    <property type="match status" value="1"/>
</dbReference>
<keyword evidence="7" id="KW-0963">Cytoplasm</keyword>
<evidence type="ECO:0000256" key="4">
    <source>
        <dbReference type="ARBA" id="ARBA00007837"/>
    </source>
</evidence>
<reference evidence="15 16" key="1">
    <citation type="submission" date="2018-05" db="EMBL/GenBank/DDBJ databases">
        <title>Acuticoccus sediminis sp. nov., isolated from deep-sea sediment of Indian Ocean.</title>
        <authorList>
            <person name="Liu X."/>
            <person name="Lai Q."/>
            <person name="Du Y."/>
            <person name="Sun F."/>
            <person name="Zhang X."/>
            <person name="Wang S."/>
            <person name="Shao Z."/>
        </authorList>
    </citation>
    <scope>NUCLEOTIDE SEQUENCE [LARGE SCALE GENOMIC DNA]</scope>
    <source>
        <strain evidence="15 16">PTG4-2</strain>
    </source>
</reference>
<dbReference type="EMBL" id="QHHQ01000001">
    <property type="protein sequence ID" value="RAI04018.1"/>
    <property type="molecule type" value="Genomic_DNA"/>
</dbReference>
<proteinExistence type="inferred from homology"/>
<dbReference type="InterPro" id="IPR008279">
    <property type="entry name" value="PEP-util_enz_mobile_dom"/>
</dbReference>
<dbReference type="EC" id="2.7.3.9" evidence="5"/>
<name>A0A8B2NV14_9HYPH</name>
<evidence type="ECO:0000256" key="7">
    <source>
        <dbReference type="ARBA" id="ARBA00022490"/>
    </source>
</evidence>
<comment type="subcellular location">
    <subcellularLocation>
        <location evidence="3">Cytoplasm</location>
    </subcellularLocation>
</comment>
<dbReference type="InterPro" id="IPR008731">
    <property type="entry name" value="PTS_EIN"/>
</dbReference>
<keyword evidence="16" id="KW-1185">Reference proteome</keyword>
<protein>
    <recommendedName>
        <fullName evidence="5">phosphoenolpyruvate--protein phosphotransferase</fullName>
        <ecNumber evidence="5">2.7.3.9</ecNumber>
    </recommendedName>
</protein>
<dbReference type="Pfam" id="PF05524">
    <property type="entry name" value="PEP-utilisers_N"/>
    <property type="match status" value="1"/>
</dbReference>
<dbReference type="SUPFAM" id="SSF55781">
    <property type="entry name" value="GAF domain-like"/>
    <property type="match status" value="1"/>
</dbReference>
<dbReference type="Gene3D" id="3.30.450.40">
    <property type="match status" value="1"/>
</dbReference>
<evidence type="ECO:0000256" key="11">
    <source>
        <dbReference type="ARBA" id="ARBA00022723"/>
    </source>
</evidence>
<dbReference type="OrthoDB" id="9765468at2"/>
<dbReference type="Pfam" id="PF02896">
    <property type="entry name" value="PEP-utilizers_C"/>
    <property type="match status" value="1"/>
</dbReference>
<dbReference type="InterPro" id="IPR036618">
    <property type="entry name" value="PtsI_HPr-bd_sf"/>
</dbReference>
<keyword evidence="13" id="KW-0460">Magnesium</keyword>
<dbReference type="InterPro" id="IPR040442">
    <property type="entry name" value="Pyrv_kinase-like_dom_sf"/>
</dbReference>
<dbReference type="Gene3D" id="3.20.20.60">
    <property type="entry name" value="Phosphoenolpyruvate-binding domains"/>
    <property type="match status" value="1"/>
</dbReference>
<dbReference type="Proteomes" id="UP000249590">
    <property type="component" value="Unassembled WGS sequence"/>
</dbReference>
<dbReference type="InterPro" id="IPR015813">
    <property type="entry name" value="Pyrv/PenolPyrv_kinase-like_dom"/>
</dbReference>
<dbReference type="InterPro" id="IPR029016">
    <property type="entry name" value="GAF-like_dom_sf"/>
</dbReference>
<dbReference type="Gene3D" id="1.10.274.10">
    <property type="entry name" value="PtsI, HPr-binding domain"/>
    <property type="match status" value="1"/>
</dbReference>
<evidence type="ECO:0000313" key="16">
    <source>
        <dbReference type="Proteomes" id="UP000249590"/>
    </source>
</evidence>
<evidence type="ECO:0000256" key="12">
    <source>
        <dbReference type="ARBA" id="ARBA00022777"/>
    </source>
</evidence>
<dbReference type="NCBIfam" id="TIGR01417">
    <property type="entry name" value="PTS_I_fam"/>
    <property type="match status" value="1"/>
</dbReference>
<keyword evidence="11" id="KW-0479">Metal-binding</keyword>
<evidence type="ECO:0000256" key="2">
    <source>
        <dbReference type="ARBA" id="ARBA00001946"/>
    </source>
</evidence>
<comment type="cofactor">
    <cofactor evidence="2">
        <name>Mg(2+)</name>
        <dbReference type="ChEBI" id="CHEBI:18420"/>
    </cofactor>
</comment>